<accession>A0A9Q3EJ17</accession>
<proteinExistence type="predicted"/>
<name>A0A9Q3EJ17_9BASI</name>
<evidence type="ECO:0000313" key="3">
    <source>
        <dbReference type="Proteomes" id="UP000765509"/>
    </source>
</evidence>
<evidence type="ECO:0000313" key="2">
    <source>
        <dbReference type="EMBL" id="MBW0523231.1"/>
    </source>
</evidence>
<protein>
    <submittedName>
        <fullName evidence="2">Uncharacterized protein</fullName>
    </submittedName>
</protein>
<sequence length="187" mass="21268">MEGKESQKGLASFMEKKFEFSINQVANPKVTPLLNDLLRSSIVKVFGFFPNIFIQGFLLFPLLVPGLHPFLLPPRPSPIPSARPSPIPPFRNLQSVASTYNHGIAERFPLPYKATQALQRRENWPIRATRKDPNVANEAQDSVAIIFTRVDRNGREVIIYSKNKMILGPSSEERAYKSSWYENELIN</sequence>
<evidence type="ECO:0000256" key="1">
    <source>
        <dbReference type="SAM" id="Phobius"/>
    </source>
</evidence>
<comment type="caution">
    <text evidence="2">The sequence shown here is derived from an EMBL/GenBank/DDBJ whole genome shotgun (WGS) entry which is preliminary data.</text>
</comment>
<keyword evidence="3" id="KW-1185">Reference proteome</keyword>
<keyword evidence="1" id="KW-0472">Membrane</keyword>
<gene>
    <name evidence="2" type="ORF">O181_062946</name>
</gene>
<organism evidence="2 3">
    <name type="scientific">Austropuccinia psidii MF-1</name>
    <dbReference type="NCBI Taxonomy" id="1389203"/>
    <lineage>
        <taxon>Eukaryota</taxon>
        <taxon>Fungi</taxon>
        <taxon>Dikarya</taxon>
        <taxon>Basidiomycota</taxon>
        <taxon>Pucciniomycotina</taxon>
        <taxon>Pucciniomycetes</taxon>
        <taxon>Pucciniales</taxon>
        <taxon>Sphaerophragmiaceae</taxon>
        <taxon>Austropuccinia</taxon>
    </lineage>
</organism>
<feature type="transmembrane region" description="Helical" evidence="1">
    <location>
        <begin position="42"/>
        <end position="64"/>
    </location>
</feature>
<keyword evidence="1" id="KW-0812">Transmembrane</keyword>
<reference evidence="2" key="1">
    <citation type="submission" date="2021-03" db="EMBL/GenBank/DDBJ databases">
        <title>Draft genome sequence of rust myrtle Austropuccinia psidii MF-1, a brazilian biotype.</title>
        <authorList>
            <person name="Quecine M.C."/>
            <person name="Pachon D.M.R."/>
            <person name="Bonatelli M.L."/>
            <person name="Correr F.H."/>
            <person name="Franceschini L.M."/>
            <person name="Leite T.F."/>
            <person name="Margarido G.R.A."/>
            <person name="Almeida C.A."/>
            <person name="Ferrarezi J.A."/>
            <person name="Labate C.A."/>
        </authorList>
    </citation>
    <scope>NUCLEOTIDE SEQUENCE</scope>
    <source>
        <strain evidence="2">MF-1</strain>
    </source>
</reference>
<dbReference type="AlphaFoldDB" id="A0A9Q3EJ17"/>
<keyword evidence="1" id="KW-1133">Transmembrane helix</keyword>
<dbReference type="Proteomes" id="UP000765509">
    <property type="component" value="Unassembled WGS sequence"/>
</dbReference>
<dbReference type="EMBL" id="AVOT02030120">
    <property type="protein sequence ID" value="MBW0523231.1"/>
    <property type="molecule type" value="Genomic_DNA"/>
</dbReference>